<dbReference type="Pfam" id="PF04336">
    <property type="entry name" value="ACP_PD"/>
    <property type="match status" value="1"/>
</dbReference>
<dbReference type="RefSeq" id="WP_134112741.1">
    <property type="nucleotide sequence ID" value="NZ_SOBG01000003.1"/>
</dbReference>
<dbReference type="GO" id="GO:0008770">
    <property type="term" value="F:[acyl-carrier-protein] phosphodiesterase activity"/>
    <property type="evidence" value="ECO:0007669"/>
    <property type="project" value="InterPro"/>
</dbReference>
<keyword evidence="3" id="KW-0443">Lipid metabolism</keyword>
<name>A0AA46I5U1_9FUSO</name>
<sequence length="190" mass="22880">MNYLGHSIITTHIPEKDFGNIFGDFFKGNPSYLDLPKNIINGIILHRQLDSFVDNNNIYLKNTIFFKEYKLYKKILLDIYFDHFLAKNYQKLFNDSLKESSKYIFNLAITNKQFLSEENISKLNWLIKNNSLYYYKDIDFIKYTLNGISYRFKNIDLSTSIEIYKKNNKIIDNNFFEFFNLLTKKREYLL</sequence>
<dbReference type="InterPro" id="IPR007431">
    <property type="entry name" value="ACP_PD"/>
</dbReference>
<gene>
    <name evidence="4" type="ORF">EV215_0850</name>
</gene>
<organism evidence="4 5">
    <name type="scientific">Hypnocyclicus thermotrophus</name>
    <dbReference type="NCBI Taxonomy" id="1627895"/>
    <lineage>
        <taxon>Bacteria</taxon>
        <taxon>Fusobacteriati</taxon>
        <taxon>Fusobacteriota</taxon>
        <taxon>Fusobacteriia</taxon>
        <taxon>Fusobacteriales</taxon>
        <taxon>Fusobacteriaceae</taxon>
        <taxon>Hypnocyclicus</taxon>
    </lineage>
</organism>
<protein>
    <submittedName>
        <fullName evidence="4">Acyl carrier protein phosphodiesterase</fullName>
    </submittedName>
</protein>
<comment type="caution">
    <text evidence="4">The sequence shown here is derived from an EMBL/GenBank/DDBJ whole genome shotgun (WGS) entry which is preliminary data.</text>
</comment>
<keyword evidence="1" id="KW-0444">Lipid biosynthesis</keyword>
<evidence type="ECO:0000256" key="1">
    <source>
        <dbReference type="ARBA" id="ARBA00022516"/>
    </source>
</evidence>
<dbReference type="EMBL" id="SOBG01000003">
    <property type="protein sequence ID" value="TDT71474.1"/>
    <property type="molecule type" value="Genomic_DNA"/>
</dbReference>
<evidence type="ECO:0000256" key="2">
    <source>
        <dbReference type="ARBA" id="ARBA00022801"/>
    </source>
</evidence>
<proteinExistence type="predicted"/>
<keyword evidence="5" id="KW-1185">Reference proteome</keyword>
<keyword evidence="2" id="KW-0378">Hydrolase</keyword>
<reference evidence="4 5" key="1">
    <citation type="submission" date="2019-03" db="EMBL/GenBank/DDBJ databases">
        <title>Genomic Encyclopedia of Type Strains, Phase IV (KMG-IV): sequencing the most valuable type-strain genomes for metagenomic binning, comparative biology and taxonomic classification.</title>
        <authorList>
            <person name="Goeker M."/>
        </authorList>
    </citation>
    <scope>NUCLEOTIDE SEQUENCE [LARGE SCALE GENOMIC DNA]</scope>
    <source>
        <strain evidence="4 5">DSM 100055</strain>
    </source>
</reference>
<dbReference type="AlphaFoldDB" id="A0AA46I5U1"/>
<dbReference type="PANTHER" id="PTHR38764">
    <property type="entry name" value="ACYL CARRIER PROTEIN PHOSPHODIESTERASE"/>
    <property type="match status" value="1"/>
</dbReference>
<accession>A0AA46I5U1</accession>
<evidence type="ECO:0000313" key="4">
    <source>
        <dbReference type="EMBL" id="TDT71474.1"/>
    </source>
</evidence>
<dbReference type="Proteomes" id="UP000294678">
    <property type="component" value="Unassembled WGS sequence"/>
</dbReference>
<dbReference type="GO" id="GO:0006633">
    <property type="term" value="P:fatty acid biosynthetic process"/>
    <property type="evidence" value="ECO:0007669"/>
    <property type="project" value="InterPro"/>
</dbReference>
<dbReference type="PANTHER" id="PTHR38764:SF1">
    <property type="entry name" value="ACYL CARRIER PROTEIN PHOSPHODIESTERASE"/>
    <property type="match status" value="1"/>
</dbReference>
<evidence type="ECO:0000313" key="5">
    <source>
        <dbReference type="Proteomes" id="UP000294678"/>
    </source>
</evidence>
<evidence type="ECO:0000256" key="3">
    <source>
        <dbReference type="ARBA" id="ARBA00023098"/>
    </source>
</evidence>